<dbReference type="EMBL" id="KN716513">
    <property type="protein sequence ID" value="KJH43950.1"/>
    <property type="molecule type" value="Genomic_DNA"/>
</dbReference>
<dbReference type="Proteomes" id="UP000053766">
    <property type="component" value="Unassembled WGS sequence"/>
</dbReference>
<dbReference type="GO" id="GO:0032266">
    <property type="term" value="F:phosphatidylinositol-3-phosphate binding"/>
    <property type="evidence" value="ECO:0007669"/>
    <property type="project" value="TreeGrafter"/>
</dbReference>
<dbReference type="PANTHER" id="PTHR13190:SF1">
    <property type="entry name" value="AUTOPHAGY-RELATED 2, ISOFORM A"/>
    <property type="match status" value="1"/>
</dbReference>
<evidence type="ECO:0000256" key="8">
    <source>
        <dbReference type="ARBA" id="ARBA00023055"/>
    </source>
</evidence>
<keyword evidence="8" id="KW-0445">Lipid transport</keyword>
<protein>
    <recommendedName>
        <fullName evidence="4">Autophagy-related protein 2</fullName>
    </recommendedName>
</protein>
<organism evidence="12 13">
    <name type="scientific">Dictyocaulus viviparus</name>
    <name type="common">Bovine lungworm</name>
    <dbReference type="NCBI Taxonomy" id="29172"/>
    <lineage>
        <taxon>Eukaryota</taxon>
        <taxon>Metazoa</taxon>
        <taxon>Ecdysozoa</taxon>
        <taxon>Nematoda</taxon>
        <taxon>Chromadorea</taxon>
        <taxon>Rhabditida</taxon>
        <taxon>Rhabditina</taxon>
        <taxon>Rhabditomorpha</taxon>
        <taxon>Strongyloidea</taxon>
        <taxon>Metastrongylidae</taxon>
        <taxon>Dictyocaulus</taxon>
    </lineage>
</organism>
<dbReference type="OrthoDB" id="18982at2759"/>
<sequence>MQNFGTALIIGYSFVNYFILACEWMNGGSIFHLATVKKYRMLASAIQETPLSSSDVSTVNPCEKVTFPPTSSINDMKKINTSTEATHSDRNRAYSLSTDDEFCMVDEDIIGSGVTNPTGEPNIKYIGSQSGRCPVNPGITLDPHHFRFPTDWHGDVLAALPADFPTPIARYLLRDISISLHIYGGSDLSDDPPKQRSYSTAEYREGKGKNQFISPDAVGGKHRDHSVCVVLELSKITFVYQLFNKNCPLMSMKLFTIHNIRLLDKLVASQIKEMMYQYSSAEQPRRTCAPMLAVRMVETHKNEGKLRVWLLANYVIYANLVPDIITNQPLLESSTIIKPKINVPSTEIHEVYRSPIKGESFGTKSCVLPCVSSSGNPPVELSSSNTNREDSSVEGLVSALDDLCLAGDWNSSGIGSAMCICLIALECSNITCIMKLIFDVKNSYADFALLFLPRFSNSMN</sequence>
<dbReference type="GO" id="GO:0000045">
    <property type="term" value="P:autophagosome assembly"/>
    <property type="evidence" value="ECO:0007669"/>
    <property type="project" value="TreeGrafter"/>
</dbReference>
<keyword evidence="13" id="KW-1185">Reference proteome</keyword>
<comment type="catalytic activity">
    <reaction evidence="11">
        <text>a 1,2-diacyl-sn-glycero-3-phosphoethanolamine(in) = a 1,2-diacyl-sn-glycero-3-phosphoethanolamine(out)</text>
        <dbReference type="Rhea" id="RHEA:38895"/>
        <dbReference type="ChEBI" id="CHEBI:64612"/>
    </reaction>
</comment>
<dbReference type="GO" id="GO:0005789">
    <property type="term" value="C:endoplasmic reticulum membrane"/>
    <property type="evidence" value="ECO:0007669"/>
    <property type="project" value="UniProtKB-SubCell"/>
</dbReference>
<reference evidence="13" key="2">
    <citation type="journal article" date="2016" name="Sci. Rep.">
        <title>Dictyocaulus viviparus genome, variome and transcriptome elucidate lungworm biology and support future intervention.</title>
        <authorList>
            <person name="McNulty S.N."/>
            <person name="Strube C."/>
            <person name="Rosa B.A."/>
            <person name="Martin J.C."/>
            <person name="Tyagi R."/>
            <person name="Choi Y.J."/>
            <person name="Wang Q."/>
            <person name="Hallsworth Pepin K."/>
            <person name="Zhang X."/>
            <person name="Ozersky P."/>
            <person name="Wilson R.K."/>
            <person name="Sternberg P.W."/>
            <person name="Gasser R.B."/>
            <person name="Mitreva M."/>
        </authorList>
    </citation>
    <scope>NUCLEOTIDE SEQUENCE [LARGE SCALE GENOMIC DNA]</scope>
    <source>
        <strain evidence="13">HannoverDv2000</strain>
    </source>
</reference>
<comment type="subcellular location">
    <subcellularLocation>
        <location evidence="1">Endoplasmic reticulum membrane</location>
        <topology evidence="1">Peripheral membrane protein</topology>
    </subcellularLocation>
    <subcellularLocation>
        <location evidence="2">Preautophagosomal structure membrane</location>
        <topology evidence="2">Peripheral membrane protein</topology>
    </subcellularLocation>
</comment>
<evidence type="ECO:0000256" key="11">
    <source>
        <dbReference type="ARBA" id="ARBA00024615"/>
    </source>
</evidence>
<comment type="similarity">
    <text evidence="3">Belongs to the ATG2 family.</text>
</comment>
<keyword evidence="9" id="KW-0472">Membrane</keyword>
<dbReference type="InterPro" id="IPR026849">
    <property type="entry name" value="ATG2"/>
</dbReference>
<evidence type="ECO:0000256" key="7">
    <source>
        <dbReference type="ARBA" id="ARBA00023006"/>
    </source>
</evidence>
<proteinExistence type="inferred from homology"/>
<dbReference type="GO" id="GO:0034727">
    <property type="term" value="P:piecemeal microautophagy of the nucleus"/>
    <property type="evidence" value="ECO:0007669"/>
    <property type="project" value="TreeGrafter"/>
</dbReference>
<accession>A0A0D8XH15</accession>
<evidence type="ECO:0000313" key="12">
    <source>
        <dbReference type="EMBL" id="KJH43950.1"/>
    </source>
</evidence>
<evidence type="ECO:0000256" key="9">
    <source>
        <dbReference type="ARBA" id="ARBA00023136"/>
    </source>
</evidence>
<evidence type="ECO:0000256" key="6">
    <source>
        <dbReference type="ARBA" id="ARBA00022824"/>
    </source>
</evidence>
<reference evidence="12 13" key="1">
    <citation type="submission" date="2013-11" db="EMBL/GenBank/DDBJ databases">
        <title>Draft genome of the bovine lungworm Dictyocaulus viviparus.</title>
        <authorList>
            <person name="Mitreva M."/>
        </authorList>
    </citation>
    <scope>NUCLEOTIDE SEQUENCE [LARGE SCALE GENOMIC DNA]</scope>
    <source>
        <strain evidence="12 13">HannoverDv2000</strain>
    </source>
</reference>
<dbReference type="AlphaFoldDB" id="A0A0D8XH15"/>
<evidence type="ECO:0000313" key="13">
    <source>
        <dbReference type="Proteomes" id="UP000053766"/>
    </source>
</evidence>
<evidence type="ECO:0000256" key="3">
    <source>
        <dbReference type="ARBA" id="ARBA00009714"/>
    </source>
</evidence>
<evidence type="ECO:0000256" key="10">
    <source>
        <dbReference type="ARBA" id="ARBA00024479"/>
    </source>
</evidence>
<dbReference type="GO" id="GO:0043495">
    <property type="term" value="F:protein-membrane adaptor activity"/>
    <property type="evidence" value="ECO:0007669"/>
    <property type="project" value="TreeGrafter"/>
</dbReference>
<evidence type="ECO:0000256" key="1">
    <source>
        <dbReference type="ARBA" id="ARBA00004406"/>
    </source>
</evidence>
<keyword evidence="6" id="KW-0256">Endoplasmic reticulum</keyword>
<dbReference type="GO" id="GO:0061723">
    <property type="term" value="P:glycophagy"/>
    <property type="evidence" value="ECO:0007669"/>
    <property type="project" value="TreeGrafter"/>
</dbReference>
<dbReference type="GO" id="GO:0034045">
    <property type="term" value="C:phagophore assembly site membrane"/>
    <property type="evidence" value="ECO:0007669"/>
    <property type="project" value="UniProtKB-SubCell"/>
</dbReference>
<keyword evidence="7" id="KW-0072">Autophagy</keyword>
<evidence type="ECO:0000256" key="5">
    <source>
        <dbReference type="ARBA" id="ARBA00022448"/>
    </source>
</evidence>
<dbReference type="GO" id="GO:0061908">
    <property type="term" value="C:phagophore"/>
    <property type="evidence" value="ECO:0007669"/>
    <property type="project" value="TreeGrafter"/>
</dbReference>
<dbReference type="GO" id="GO:0000422">
    <property type="term" value="P:autophagy of mitochondrion"/>
    <property type="evidence" value="ECO:0007669"/>
    <property type="project" value="TreeGrafter"/>
</dbReference>
<dbReference type="PANTHER" id="PTHR13190">
    <property type="entry name" value="AUTOPHAGY-RELATED 2, ISOFORM A"/>
    <property type="match status" value="1"/>
</dbReference>
<name>A0A0D8XH15_DICVI</name>
<dbReference type="STRING" id="29172.A0A0D8XH15"/>
<dbReference type="GO" id="GO:0006869">
    <property type="term" value="P:lipid transport"/>
    <property type="evidence" value="ECO:0007669"/>
    <property type="project" value="UniProtKB-KW"/>
</dbReference>
<keyword evidence="5" id="KW-0813">Transport</keyword>
<evidence type="ECO:0000256" key="2">
    <source>
        <dbReference type="ARBA" id="ARBA00004623"/>
    </source>
</evidence>
<dbReference type="GO" id="GO:0061709">
    <property type="term" value="P:reticulophagy"/>
    <property type="evidence" value="ECO:0007669"/>
    <property type="project" value="TreeGrafter"/>
</dbReference>
<comment type="catalytic activity">
    <reaction evidence="10">
        <text>a 1,2-diacyl-sn-glycero-3-phospho-L-serine(in) = a 1,2-diacyl-sn-glycero-3-phospho-L-serine(out)</text>
        <dbReference type="Rhea" id="RHEA:38663"/>
        <dbReference type="ChEBI" id="CHEBI:57262"/>
    </reaction>
</comment>
<gene>
    <name evidence="12" type="ORF">DICVIV_10034</name>
</gene>
<evidence type="ECO:0000256" key="4">
    <source>
        <dbReference type="ARBA" id="ARBA00018070"/>
    </source>
</evidence>